<dbReference type="SUPFAM" id="SSF52833">
    <property type="entry name" value="Thioredoxin-like"/>
    <property type="match status" value="1"/>
</dbReference>
<protein>
    <submittedName>
        <fullName evidence="2">Putative thioredoxin-like ferredoxin</fullName>
    </submittedName>
</protein>
<dbReference type="InterPro" id="IPR009737">
    <property type="entry name" value="Aim32/Apd1-like"/>
</dbReference>
<keyword evidence="3" id="KW-1185">Reference proteome</keyword>
<comment type="caution">
    <text evidence="2">The sequence shown here is derived from an EMBL/GenBank/DDBJ whole genome shotgun (WGS) entry which is preliminary data.</text>
</comment>
<dbReference type="EMBL" id="WOCE01000014">
    <property type="protein sequence ID" value="KAE9599496.1"/>
    <property type="molecule type" value="Genomic_DNA"/>
</dbReference>
<evidence type="ECO:0000313" key="3">
    <source>
        <dbReference type="Proteomes" id="UP000447434"/>
    </source>
</evidence>
<evidence type="ECO:0000256" key="1">
    <source>
        <dbReference type="SAM" id="Phobius"/>
    </source>
</evidence>
<keyword evidence="1" id="KW-1133">Transmembrane helix</keyword>
<dbReference type="FunFam" id="3.40.30.10:FF:000213">
    <property type="entry name" value="APD1p protein"/>
    <property type="match status" value="1"/>
</dbReference>
<keyword evidence="1" id="KW-0812">Transmembrane</keyword>
<dbReference type="AlphaFoldDB" id="A0A6A4P0Y0"/>
<dbReference type="PANTHER" id="PTHR31902:SF10">
    <property type="entry name" value="SUCRASE_FERREDOXIN-LIKE FAMILY PROTEIN"/>
    <property type="match status" value="1"/>
</dbReference>
<accession>A0A6A4P0Y0</accession>
<name>A0A6A4P0Y0_LUPAL</name>
<dbReference type="PANTHER" id="PTHR31902">
    <property type="entry name" value="ACTIN PATCHES DISTAL PROTEIN 1"/>
    <property type="match status" value="1"/>
</dbReference>
<dbReference type="CDD" id="cd03062">
    <property type="entry name" value="TRX_Fd_Sucrase"/>
    <property type="match status" value="1"/>
</dbReference>
<gene>
    <name evidence="2" type="ORF">Lalb_Chr14g0362831</name>
</gene>
<proteinExistence type="predicted"/>
<sequence length="409" mass="45178">MITDTLSHVRIAHFLSYLLKSPSKRFLHFHFYKYQLSSSITVSSPNPITSFMASDNLSSSTLHDAVNGFTRPEMYTENLASTVDAYDRHVFISYKNHLSWPPRVEASDDDPLIKLVAATFKARKNDIAVKTKITVCEAREEADLSDGDVLIFPDLIKYRGLEESNVESFFEDVLVKGTPWAAGVPEVLTGSHVYVCAHGSRDVRCGVCGPELIKKLNEEIELRDLKNQISVTACSHVGGHKYAGNVIVYSPGPDGKIMGHWYGYVTPNDIPELLDKHIAKGEVIQKLWRGQMGPSVEKVKGTDDQKEVNGEVTSNGKKDHVECDNLSNNEKVADSGCCQGVNGGISCCRVASFEQKKGNKETIKAPKKQESEKTWNWPALKELDVVTAVGVVGAVAVVAVVYKLYRRSS</sequence>
<dbReference type="Pfam" id="PF06999">
    <property type="entry name" value="Suc_Fer-like"/>
    <property type="match status" value="1"/>
</dbReference>
<dbReference type="InterPro" id="IPR036249">
    <property type="entry name" value="Thioredoxin-like_sf"/>
</dbReference>
<organism evidence="2 3">
    <name type="scientific">Lupinus albus</name>
    <name type="common">White lupine</name>
    <name type="synonym">Lupinus termis</name>
    <dbReference type="NCBI Taxonomy" id="3870"/>
    <lineage>
        <taxon>Eukaryota</taxon>
        <taxon>Viridiplantae</taxon>
        <taxon>Streptophyta</taxon>
        <taxon>Embryophyta</taxon>
        <taxon>Tracheophyta</taxon>
        <taxon>Spermatophyta</taxon>
        <taxon>Magnoliopsida</taxon>
        <taxon>eudicotyledons</taxon>
        <taxon>Gunneridae</taxon>
        <taxon>Pentapetalae</taxon>
        <taxon>rosids</taxon>
        <taxon>fabids</taxon>
        <taxon>Fabales</taxon>
        <taxon>Fabaceae</taxon>
        <taxon>Papilionoideae</taxon>
        <taxon>50 kb inversion clade</taxon>
        <taxon>genistoids sensu lato</taxon>
        <taxon>core genistoids</taxon>
        <taxon>Genisteae</taxon>
        <taxon>Lupinus</taxon>
    </lineage>
</organism>
<dbReference type="Proteomes" id="UP000447434">
    <property type="component" value="Chromosome 14"/>
</dbReference>
<reference evidence="3" key="1">
    <citation type="journal article" date="2020" name="Nat. Commun.">
        <title>Genome sequence of the cluster root forming white lupin.</title>
        <authorList>
            <person name="Hufnagel B."/>
            <person name="Marques A."/>
            <person name="Soriano A."/>
            <person name="Marques L."/>
            <person name="Divol F."/>
            <person name="Doumas P."/>
            <person name="Sallet E."/>
            <person name="Mancinotti D."/>
            <person name="Carrere S."/>
            <person name="Marande W."/>
            <person name="Arribat S."/>
            <person name="Keller J."/>
            <person name="Huneau C."/>
            <person name="Blein T."/>
            <person name="Aime D."/>
            <person name="Laguerre M."/>
            <person name="Taylor J."/>
            <person name="Schubert V."/>
            <person name="Nelson M."/>
            <person name="Geu-Flores F."/>
            <person name="Crespi M."/>
            <person name="Gallardo-Guerrero K."/>
            <person name="Delaux P.-M."/>
            <person name="Salse J."/>
            <person name="Berges H."/>
            <person name="Guyot R."/>
            <person name="Gouzy J."/>
            <person name="Peret B."/>
        </authorList>
    </citation>
    <scope>NUCLEOTIDE SEQUENCE [LARGE SCALE GENOMIC DNA]</scope>
    <source>
        <strain evidence="3">cv. Amiga</strain>
    </source>
</reference>
<keyword evidence="1" id="KW-0472">Membrane</keyword>
<feature type="transmembrane region" description="Helical" evidence="1">
    <location>
        <begin position="385"/>
        <end position="405"/>
    </location>
</feature>
<evidence type="ECO:0000313" key="2">
    <source>
        <dbReference type="EMBL" id="KAE9599496.1"/>
    </source>
</evidence>
<dbReference type="OrthoDB" id="10253744at2759"/>
<dbReference type="Gene3D" id="3.40.30.10">
    <property type="entry name" value="Glutaredoxin"/>
    <property type="match status" value="1"/>
</dbReference>